<dbReference type="STRING" id="1960309.SAMN03159343_1565"/>
<accession>A0A1G4XVU3</accession>
<reference evidence="2" key="1">
    <citation type="submission" date="2016-10" db="EMBL/GenBank/DDBJ databases">
        <authorList>
            <person name="Varghese N."/>
            <person name="Submissions S."/>
        </authorList>
    </citation>
    <scope>NUCLEOTIDE SEQUENCE [LARGE SCALE GENOMIC DNA]</scope>
    <source>
        <strain evidence="2">DSM 45722</strain>
    </source>
</reference>
<dbReference type="SUPFAM" id="SSF56112">
    <property type="entry name" value="Protein kinase-like (PK-like)"/>
    <property type="match status" value="1"/>
</dbReference>
<dbReference type="RefSeq" id="WP_207798362.1">
    <property type="nucleotide sequence ID" value="NZ_FMUH01000002.1"/>
</dbReference>
<name>A0A1G4XVU3_9ACTN</name>
<dbReference type="EMBL" id="FMUH01000002">
    <property type="protein sequence ID" value="SCX45312.1"/>
    <property type="molecule type" value="Genomic_DNA"/>
</dbReference>
<protein>
    <submittedName>
        <fullName evidence="1">Phosphotransferase enzyme family protein</fullName>
    </submittedName>
</protein>
<gene>
    <name evidence="1" type="ORF">SAMN03159343_1565</name>
</gene>
<evidence type="ECO:0000313" key="2">
    <source>
        <dbReference type="Proteomes" id="UP000198981"/>
    </source>
</evidence>
<dbReference type="Proteomes" id="UP000198981">
    <property type="component" value="Unassembled WGS sequence"/>
</dbReference>
<dbReference type="GO" id="GO:0016740">
    <property type="term" value="F:transferase activity"/>
    <property type="evidence" value="ECO:0007669"/>
    <property type="project" value="UniProtKB-KW"/>
</dbReference>
<proteinExistence type="predicted"/>
<evidence type="ECO:0000313" key="1">
    <source>
        <dbReference type="EMBL" id="SCX45312.1"/>
    </source>
</evidence>
<dbReference type="AlphaFoldDB" id="A0A1G4XVU3"/>
<dbReference type="Gene3D" id="3.90.1200.10">
    <property type="match status" value="1"/>
</dbReference>
<keyword evidence="2" id="KW-1185">Reference proteome</keyword>
<dbReference type="InterPro" id="IPR011009">
    <property type="entry name" value="Kinase-like_dom_sf"/>
</dbReference>
<organism evidence="1 2">
    <name type="scientific">Klenkia marina</name>
    <dbReference type="NCBI Taxonomy" id="1960309"/>
    <lineage>
        <taxon>Bacteria</taxon>
        <taxon>Bacillati</taxon>
        <taxon>Actinomycetota</taxon>
        <taxon>Actinomycetes</taxon>
        <taxon>Geodermatophilales</taxon>
        <taxon>Geodermatophilaceae</taxon>
        <taxon>Klenkia</taxon>
    </lineage>
</organism>
<keyword evidence="1" id="KW-0808">Transferase</keyword>
<sequence>MTTAPLLVPAATPALAEGWPASLQLLLGEPAVDLWAAVLAPTGAALRSIRATSVSLRADGAATVQYAAELVDAAGTPLRDTLAATTGSRIPPGAAVVGDGAGTDVGLWRWPQDPALPALRWATSAVAVRRRLPDLGVPAEDARLRLRAHRPGRRAVVEVTAPAGRWFVKVVRPADLPGLVRRHELLAGHVPVPEVLATTADGVLVLPALPGTPMGAALDDPAARPGAAVLTDLLDRLPATDLPRVRGPLDRAPGHATVLGMVLPHLRPRLSTLVDALATAPGGHEVVPVHGDLYEAQLLLAGRDVVGLLDVDGAGAGHRIDDLANLLGHLAVLGQDGYRHELAAALPWPAAELAPRVAAVVLGLATGPFRVQGAGWPRATEARLALAERVLAGG</sequence>